<feature type="region of interest" description="Disordered" evidence="1">
    <location>
        <begin position="1"/>
        <end position="89"/>
    </location>
</feature>
<evidence type="ECO:0000313" key="2">
    <source>
        <dbReference type="Proteomes" id="UP001652660"/>
    </source>
</evidence>
<accession>A0A6P6SBB2</accession>
<name>A0A6P6SBB2_COFAR</name>
<dbReference type="RefSeq" id="XP_071907126.1">
    <property type="nucleotide sequence ID" value="XM_072051025.1"/>
</dbReference>
<feature type="region of interest" description="Disordered" evidence="1">
    <location>
        <begin position="326"/>
        <end position="346"/>
    </location>
</feature>
<reference evidence="3" key="2">
    <citation type="submission" date="2025-04" db="UniProtKB">
        <authorList>
            <consortium name="RefSeq"/>
        </authorList>
    </citation>
    <scope>IDENTIFICATION</scope>
    <source>
        <tissue evidence="3 4">Leaves</tissue>
    </source>
</reference>
<dbReference type="OrthoDB" id="685075at2759"/>
<feature type="region of interest" description="Disordered" evidence="1">
    <location>
        <begin position="211"/>
        <end position="231"/>
    </location>
</feature>
<feature type="region of interest" description="Disordered" evidence="1">
    <location>
        <begin position="394"/>
        <end position="417"/>
    </location>
</feature>
<gene>
    <name evidence="3 4 5" type="primary">LOC113689888</name>
</gene>
<dbReference type="Proteomes" id="UP001652660">
    <property type="component" value="Chromosome 5c"/>
</dbReference>
<dbReference type="PANTHER" id="PTHR37260:SF2">
    <property type="entry name" value="PROTEIN ECERIFERUM 16"/>
    <property type="match status" value="1"/>
</dbReference>
<dbReference type="RefSeq" id="XP_071907125.1">
    <property type="nucleotide sequence ID" value="XM_072051024.1"/>
</dbReference>
<dbReference type="AlphaFoldDB" id="A0A6P6SBB2"/>
<proteinExistence type="predicted"/>
<evidence type="ECO:0000313" key="5">
    <source>
        <dbReference type="RefSeq" id="XP_071907126.1"/>
    </source>
</evidence>
<protein>
    <submittedName>
        <fullName evidence="3">Uncharacterized protein LOC113689888</fullName>
    </submittedName>
</protein>
<evidence type="ECO:0000313" key="4">
    <source>
        <dbReference type="RefSeq" id="XP_071907125.1"/>
    </source>
</evidence>
<dbReference type="GeneID" id="113689888"/>
<sequence length="424" mass="46024">MDAKALAKSKRAHSLHHSKKHHSSPTSKATPSSATSSSGKKPTNKQARDKPYQSQSSKALPTNWDRYEEEYGSGSEDSPQVSTSQASDVVVPKSKGADYAYLISEAKAQSQANSSSKSFSLFDDFLDGFNQGLGPLLSVRGEHLLSRISNDVFPFDDKGTSSHEASFLSLNLHSLAEQLSKANLAERLFIEPDLLPPEMCTELYANNEKNPDELQATGSTEATESEFAGQPSSIISKENRNILLSQEYMSSNSSRVSQFSVPTSIDHRADDLKEISRSTSVKLTSGVSIDSSSEKPSRFEAAKAEAELDMLLDSFGETKFFDSSWMAGESSQRSGQEEGSTFQSVSVAAQHVREGPDATYSGRMDAALDDSLDDILKDTSHLINTKAVSPLNEVKAASNEAPTASQPHSKSKILDDFDSWLDTI</sequence>
<feature type="compositionally biased region" description="Low complexity" evidence="1">
    <location>
        <begin position="24"/>
        <end position="41"/>
    </location>
</feature>
<dbReference type="InterPro" id="IPR053342">
    <property type="entry name" value="Exosome_cofactor/PTGS_suppr"/>
</dbReference>
<organism evidence="2 3">
    <name type="scientific">Coffea arabica</name>
    <name type="common">Arabian coffee</name>
    <dbReference type="NCBI Taxonomy" id="13443"/>
    <lineage>
        <taxon>Eukaryota</taxon>
        <taxon>Viridiplantae</taxon>
        <taxon>Streptophyta</taxon>
        <taxon>Embryophyta</taxon>
        <taxon>Tracheophyta</taxon>
        <taxon>Spermatophyta</taxon>
        <taxon>Magnoliopsida</taxon>
        <taxon>eudicotyledons</taxon>
        <taxon>Gunneridae</taxon>
        <taxon>Pentapetalae</taxon>
        <taxon>asterids</taxon>
        <taxon>lamiids</taxon>
        <taxon>Gentianales</taxon>
        <taxon>Rubiaceae</taxon>
        <taxon>Ixoroideae</taxon>
        <taxon>Gardenieae complex</taxon>
        <taxon>Bertiereae - Coffeeae clade</taxon>
        <taxon>Coffeeae</taxon>
        <taxon>Coffea</taxon>
    </lineage>
</organism>
<dbReference type="PANTHER" id="PTHR37260">
    <property type="entry name" value="PHOSPHORELAY PROTEIN"/>
    <property type="match status" value="1"/>
</dbReference>
<reference evidence="2" key="1">
    <citation type="journal article" date="2025" name="Foods">
        <title>Unveiling the Microbial Signatures of Arabica Coffee Cherries: Insights into Ripeness Specific Diversity, Functional Traits, and Implications for Quality and Safety.</title>
        <authorList>
            <consortium name="RefSeq"/>
            <person name="Tenea G.N."/>
            <person name="Cifuentes V."/>
            <person name="Reyes P."/>
            <person name="Cevallos-Vallejos M."/>
        </authorList>
    </citation>
    <scope>NUCLEOTIDE SEQUENCE [LARGE SCALE GENOMIC DNA]</scope>
</reference>
<feature type="compositionally biased region" description="Polar residues" evidence="1">
    <location>
        <begin position="77"/>
        <end position="87"/>
    </location>
</feature>
<evidence type="ECO:0000256" key="1">
    <source>
        <dbReference type="SAM" id="MobiDB-lite"/>
    </source>
</evidence>
<evidence type="ECO:0000313" key="3">
    <source>
        <dbReference type="RefSeq" id="XP_027063488.1"/>
    </source>
</evidence>
<feature type="compositionally biased region" description="Basic residues" evidence="1">
    <location>
        <begin position="7"/>
        <end position="23"/>
    </location>
</feature>
<feature type="compositionally biased region" description="Low complexity" evidence="1">
    <location>
        <begin position="328"/>
        <end position="340"/>
    </location>
</feature>
<keyword evidence="2" id="KW-1185">Reference proteome</keyword>
<dbReference type="RefSeq" id="XP_027063488.1">
    <property type="nucleotide sequence ID" value="XM_027207687.1"/>
</dbReference>